<feature type="chain" id="PRO_5022149718" evidence="1">
    <location>
        <begin position="22"/>
        <end position="412"/>
    </location>
</feature>
<name>A0A517QP14_9PLAN</name>
<dbReference type="SUPFAM" id="SSF50998">
    <property type="entry name" value="Quinoprotein alcohol dehydrogenase-like"/>
    <property type="match status" value="1"/>
</dbReference>
<dbReference type="EC" id="1.1.2.8" evidence="3"/>
<dbReference type="GO" id="GO:0052934">
    <property type="term" value="F:alcohol dehydrogenase (cytochrome c) activity"/>
    <property type="evidence" value="ECO:0007669"/>
    <property type="project" value="UniProtKB-EC"/>
</dbReference>
<keyword evidence="3" id="KW-0560">Oxidoreductase</keyword>
<evidence type="ECO:0000313" key="4">
    <source>
        <dbReference type="Proteomes" id="UP000315724"/>
    </source>
</evidence>
<protein>
    <submittedName>
        <fullName evidence="3">Quinoprotein ethanol dehydrogenase</fullName>
        <ecNumber evidence="3">1.1.2.8</ecNumber>
    </submittedName>
</protein>
<keyword evidence="4" id="KW-1185">Reference proteome</keyword>
<feature type="signal peptide" evidence="1">
    <location>
        <begin position="1"/>
        <end position="21"/>
    </location>
</feature>
<dbReference type="KEGG" id="tpol:Mal48_26160"/>
<dbReference type="PANTHER" id="PTHR34512:SF30">
    <property type="entry name" value="OUTER MEMBRANE PROTEIN ASSEMBLY FACTOR BAMB"/>
    <property type="match status" value="1"/>
</dbReference>
<dbReference type="Gene3D" id="2.40.10.480">
    <property type="match status" value="1"/>
</dbReference>
<dbReference type="InterPro" id="IPR015943">
    <property type="entry name" value="WD40/YVTN_repeat-like_dom_sf"/>
</dbReference>
<dbReference type="InterPro" id="IPR011047">
    <property type="entry name" value="Quinoprotein_ADH-like_sf"/>
</dbReference>
<reference evidence="3 4" key="1">
    <citation type="submission" date="2019-02" db="EMBL/GenBank/DDBJ databases">
        <title>Deep-cultivation of Planctomycetes and their phenomic and genomic characterization uncovers novel biology.</title>
        <authorList>
            <person name="Wiegand S."/>
            <person name="Jogler M."/>
            <person name="Boedeker C."/>
            <person name="Pinto D."/>
            <person name="Vollmers J."/>
            <person name="Rivas-Marin E."/>
            <person name="Kohn T."/>
            <person name="Peeters S.H."/>
            <person name="Heuer A."/>
            <person name="Rast P."/>
            <person name="Oberbeckmann S."/>
            <person name="Bunk B."/>
            <person name="Jeske O."/>
            <person name="Meyerdierks A."/>
            <person name="Storesund J.E."/>
            <person name="Kallscheuer N."/>
            <person name="Luecker S."/>
            <person name="Lage O.M."/>
            <person name="Pohl T."/>
            <person name="Merkel B.J."/>
            <person name="Hornburger P."/>
            <person name="Mueller R.-W."/>
            <person name="Bruemmer F."/>
            <person name="Labrenz M."/>
            <person name="Spormann A.M."/>
            <person name="Op den Camp H."/>
            <person name="Overmann J."/>
            <person name="Amann R."/>
            <person name="Jetten M.S.M."/>
            <person name="Mascher T."/>
            <person name="Medema M.H."/>
            <person name="Devos D.P."/>
            <person name="Kaster A.-K."/>
            <person name="Ovreas L."/>
            <person name="Rohde M."/>
            <person name="Galperin M.Y."/>
            <person name="Jogler C."/>
        </authorList>
    </citation>
    <scope>NUCLEOTIDE SEQUENCE [LARGE SCALE GENOMIC DNA]</scope>
    <source>
        <strain evidence="3 4">Mal48</strain>
    </source>
</reference>
<proteinExistence type="predicted"/>
<dbReference type="PANTHER" id="PTHR34512">
    <property type="entry name" value="CELL SURFACE PROTEIN"/>
    <property type="match status" value="1"/>
</dbReference>
<dbReference type="Gene3D" id="2.130.10.10">
    <property type="entry name" value="YVTN repeat-like/Quinoprotein amine dehydrogenase"/>
    <property type="match status" value="1"/>
</dbReference>
<dbReference type="SMART" id="SM00564">
    <property type="entry name" value="PQQ"/>
    <property type="match status" value="4"/>
</dbReference>
<gene>
    <name evidence="3" type="primary">qedA</name>
    <name evidence="3" type="ORF">Mal48_26160</name>
</gene>
<evidence type="ECO:0000256" key="1">
    <source>
        <dbReference type="SAM" id="SignalP"/>
    </source>
</evidence>
<accession>A0A517QP14</accession>
<evidence type="ECO:0000259" key="2">
    <source>
        <dbReference type="Pfam" id="PF13360"/>
    </source>
</evidence>
<evidence type="ECO:0000313" key="3">
    <source>
        <dbReference type="EMBL" id="QDT33363.1"/>
    </source>
</evidence>
<sequence precursor="true">MHGFLSYSLIFLGTLSSIAVAEDWPQFLGPQRNGISKETNLLNQFPEDGPKVVWRSPVGVGMSGISVVGETAFTLAQDDQHQYVIAIDSKTGDHRWRSPLAPAYENTMGDGPRSTPAIDEGNVYAVSGEGILGCFSATDGGKKWSVDPVQEFGGKPAEYGVACSPILTSEHVIITVGLPKATVAAFDRSSGKIAWTAGTGNAAGYSSPTLLSLHDQVQLVVFHGQGVFGLDPKTGKELWSYPYITDYHCNIATPIAVDGNVLISAGENHGTALLNVPAKSGGEINEIWTSFGNRSIFRNEWQTSILLDGYLYGFDNIGSAGPVTNLACVEAKTGKLIWQKKRFGKGNLIAADGKLWCSTMDGELVIVAATPEKFQELGRASLIGETRQSPALSEGRLYLRDGAEMICVDIKR</sequence>
<dbReference type="EMBL" id="CP036267">
    <property type="protein sequence ID" value="QDT33363.1"/>
    <property type="molecule type" value="Genomic_DNA"/>
</dbReference>
<dbReference type="InterPro" id="IPR018391">
    <property type="entry name" value="PQQ_b-propeller_rpt"/>
</dbReference>
<dbReference type="Proteomes" id="UP000315724">
    <property type="component" value="Chromosome"/>
</dbReference>
<dbReference type="InterPro" id="IPR002372">
    <property type="entry name" value="PQQ_rpt_dom"/>
</dbReference>
<dbReference type="Pfam" id="PF13360">
    <property type="entry name" value="PQQ_2"/>
    <property type="match status" value="1"/>
</dbReference>
<dbReference type="AlphaFoldDB" id="A0A517QP14"/>
<feature type="domain" description="Pyrrolo-quinoline quinone repeat" evidence="2">
    <location>
        <begin position="81"/>
        <end position="288"/>
    </location>
</feature>
<organism evidence="3 4">
    <name type="scientific">Thalassoglobus polymorphus</name>
    <dbReference type="NCBI Taxonomy" id="2527994"/>
    <lineage>
        <taxon>Bacteria</taxon>
        <taxon>Pseudomonadati</taxon>
        <taxon>Planctomycetota</taxon>
        <taxon>Planctomycetia</taxon>
        <taxon>Planctomycetales</taxon>
        <taxon>Planctomycetaceae</taxon>
        <taxon>Thalassoglobus</taxon>
    </lineage>
</organism>
<keyword evidence="1" id="KW-0732">Signal</keyword>